<organism evidence="1 2">
    <name type="scientific">Panagrolaimus sp. ES5</name>
    <dbReference type="NCBI Taxonomy" id="591445"/>
    <lineage>
        <taxon>Eukaryota</taxon>
        <taxon>Metazoa</taxon>
        <taxon>Ecdysozoa</taxon>
        <taxon>Nematoda</taxon>
        <taxon>Chromadorea</taxon>
        <taxon>Rhabditida</taxon>
        <taxon>Tylenchina</taxon>
        <taxon>Panagrolaimomorpha</taxon>
        <taxon>Panagrolaimoidea</taxon>
        <taxon>Panagrolaimidae</taxon>
        <taxon>Panagrolaimus</taxon>
    </lineage>
</organism>
<proteinExistence type="predicted"/>
<protein>
    <submittedName>
        <fullName evidence="2">NADH dehydrogenase [ubiquinone] 1 alpha subcomplex subunit 13</fullName>
    </submittedName>
</protein>
<evidence type="ECO:0000313" key="2">
    <source>
        <dbReference type="WBParaSite" id="ES5_v2.g25731.t1"/>
    </source>
</evidence>
<dbReference type="WBParaSite" id="ES5_v2.g25731.t1">
    <property type="protein sequence ID" value="ES5_v2.g25731.t1"/>
    <property type="gene ID" value="ES5_v2.g25731"/>
</dbReference>
<name>A0AC34G7U1_9BILA</name>
<dbReference type="Proteomes" id="UP000887579">
    <property type="component" value="Unplaced"/>
</dbReference>
<evidence type="ECO:0000313" key="1">
    <source>
        <dbReference type="Proteomes" id="UP000887579"/>
    </source>
</evidence>
<sequence>MSKGPQYQQEMPPPGGYRKFNWERTYPKVLWRQRDREWLRLLKKNREIENELMKDVPGWKTGTWFGEPVYYTLGEKWWDPAQLEIFAHSPRKSQMDEMLFHQHSEYSAPKFYDKWIPEFIGRYIW</sequence>
<reference evidence="2" key="1">
    <citation type="submission" date="2022-11" db="UniProtKB">
        <authorList>
            <consortium name="WormBaseParasite"/>
        </authorList>
    </citation>
    <scope>IDENTIFICATION</scope>
</reference>
<accession>A0AC34G7U1</accession>